<dbReference type="Proteomes" id="UP000075903">
    <property type="component" value="Unassembled WGS sequence"/>
</dbReference>
<sequence length="249" mass="27506">MPVLSTPDQPPKSSGVFILFSSGSTMPIPSNAGSCAQDEYGFTHHRDEQQQQIDARVQIEEVVRNNFTQISRHEHKRRNPIGPDSNARWHTSAKLSEGTCSRRHSSCEQFTSMCMQWVQTAPMNSVPNRPTYRPACLNASGIARMPVPMLPFSRWIIVSRLVVGCSSVRCIDGSYGSPEEEPYVGSSLATKLSVSFDGSTIMFSGELRRSGRARSRWCSAASKPDPLLPPSAACPRRVRLQHGLNSSLQ</sequence>
<evidence type="ECO:0000313" key="2">
    <source>
        <dbReference type="EnsemblMetazoa" id="AMEM005311-PA"/>
    </source>
</evidence>
<feature type="region of interest" description="Disordered" evidence="1">
    <location>
        <begin position="71"/>
        <end position="92"/>
    </location>
</feature>
<reference evidence="2" key="1">
    <citation type="submission" date="2020-05" db="UniProtKB">
        <authorList>
            <consortium name="EnsemblMetazoa"/>
        </authorList>
    </citation>
    <scope>IDENTIFICATION</scope>
    <source>
        <strain evidence="2">MAF</strain>
    </source>
</reference>
<accession>A0A182UXG0</accession>
<proteinExistence type="predicted"/>
<evidence type="ECO:0000256" key="1">
    <source>
        <dbReference type="SAM" id="MobiDB-lite"/>
    </source>
</evidence>
<evidence type="ECO:0000313" key="3">
    <source>
        <dbReference type="Proteomes" id="UP000075903"/>
    </source>
</evidence>
<protein>
    <submittedName>
        <fullName evidence="2">Uncharacterized protein</fullName>
    </submittedName>
</protein>
<dbReference type="EnsemblMetazoa" id="AMEM005311-RA">
    <property type="protein sequence ID" value="AMEM005311-PA"/>
    <property type="gene ID" value="AMEM005311"/>
</dbReference>
<organism evidence="2 3">
    <name type="scientific">Anopheles merus</name>
    <name type="common">Mosquito</name>
    <dbReference type="NCBI Taxonomy" id="30066"/>
    <lineage>
        <taxon>Eukaryota</taxon>
        <taxon>Metazoa</taxon>
        <taxon>Ecdysozoa</taxon>
        <taxon>Arthropoda</taxon>
        <taxon>Hexapoda</taxon>
        <taxon>Insecta</taxon>
        <taxon>Pterygota</taxon>
        <taxon>Neoptera</taxon>
        <taxon>Endopterygota</taxon>
        <taxon>Diptera</taxon>
        <taxon>Nematocera</taxon>
        <taxon>Culicoidea</taxon>
        <taxon>Culicidae</taxon>
        <taxon>Anophelinae</taxon>
        <taxon>Anopheles</taxon>
    </lineage>
</organism>
<keyword evidence="3" id="KW-1185">Reference proteome</keyword>
<name>A0A182UXG0_ANOME</name>
<dbReference type="AlphaFoldDB" id="A0A182UXG0"/>
<dbReference type="VEuPathDB" id="VectorBase:AMEM005311"/>